<protein>
    <recommendedName>
        <fullName evidence="2">Dienelactone hydrolase domain-containing protein</fullName>
    </recommendedName>
</protein>
<dbReference type="Proteomes" id="UP000003635">
    <property type="component" value="Unassembled WGS sequence"/>
</dbReference>
<evidence type="ECO:0000313" key="4">
    <source>
        <dbReference type="Proteomes" id="UP000003635"/>
    </source>
</evidence>
<keyword evidence="4" id="KW-1185">Reference proteome</keyword>
<dbReference type="SUPFAM" id="SSF53474">
    <property type="entry name" value="alpha/beta-Hydrolases"/>
    <property type="match status" value="1"/>
</dbReference>
<dbReference type="PROSITE" id="PS00708">
    <property type="entry name" value="PRO_ENDOPEP_SER"/>
    <property type="match status" value="1"/>
</dbReference>
<proteinExistence type="predicted"/>
<dbReference type="GO" id="GO:0052689">
    <property type="term" value="F:carboxylic ester hydrolase activity"/>
    <property type="evidence" value="ECO:0007669"/>
    <property type="project" value="UniProtKB-ARBA"/>
</dbReference>
<feature type="domain" description="Dienelactone hydrolase" evidence="2">
    <location>
        <begin position="32"/>
        <end position="222"/>
    </location>
</feature>
<reference evidence="3 4" key="1">
    <citation type="journal article" date="2010" name="J. Bacteriol.">
        <title>Genome sequences of Oceanicola granulosus HTCC2516(T) and Oceanicola batsensis HTCC2597(TDelta).</title>
        <authorList>
            <person name="Thrash J.C."/>
            <person name="Cho J.C."/>
            <person name="Vergin K.L."/>
            <person name="Giovannoni S.J."/>
        </authorList>
    </citation>
    <scope>NUCLEOTIDE SEQUENCE [LARGE SCALE GENOMIC DNA]</scope>
    <source>
        <strain evidence="4">ATCC BAA-861 / DSM 15982 / KCTC 12143 / HTCC2516</strain>
    </source>
</reference>
<dbReference type="Pfam" id="PF01738">
    <property type="entry name" value="DLH"/>
    <property type="match status" value="1"/>
</dbReference>
<dbReference type="PANTHER" id="PTHR22946">
    <property type="entry name" value="DIENELACTONE HYDROLASE DOMAIN-CONTAINING PROTEIN-RELATED"/>
    <property type="match status" value="1"/>
</dbReference>
<evidence type="ECO:0000259" key="2">
    <source>
        <dbReference type="Pfam" id="PF01738"/>
    </source>
</evidence>
<dbReference type="EMBL" id="AAOT01000012">
    <property type="protein sequence ID" value="EAR51487.1"/>
    <property type="molecule type" value="Genomic_DNA"/>
</dbReference>
<gene>
    <name evidence="3" type="ORF">OG2516_17241</name>
</gene>
<dbReference type="PANTHER" id="PTHR22946:SF9">
    <property type="entry name" value="POLYKETIDE TRANSFERASE AF380"/>
    <property type="match status" value="1"/>
</dbReference>
<dbReference type="GO" id="GO:0004252">
    <property type="term" value="F:serine-type endopeptidase activity"/>
    <property type="evidence" value="ECO:0007669"/>
    <property type="project" value="InterPro"/>
</dbReference>
<dbReference type="InterPro" id="IPR029058">
    <property type="entry name" value="AB_hydrolase_fold"/>
</dbReference>
<organism evidence="3 4">
    <name type="scientific">Oceanicola granulosus (strain ATCC BAA-861 / DSM 15982 / KCTC 12143 / HTCC2516)</name>
    <dbReference type="NCBI Taxonomy" id="314256"/>
    <lineage>
        <taxon>Bacteria</taxon>
        <taxon>Pseudomonadati</taxon>
        <taxon>Pseudomonadota</taxon>
        <taxon>Alphaproteobacteria</taxon>
        <taxon>Rhodobacterales</taxon>
        <taxon>Roseobacteraceae</taxon>
        <taxon>Oceanicola</taxon>
    </lineage>
</organism>
<dbReference type="STRING" id="314256.OG2516_17241"/>
<dbReference type="AlphaFoldDB" id="Q2CFJ5"/>
<dbReference type="InterPro" id="IPR002471">
    <property type="entry name" value="Pept_S9_AS"/>
</dbReference>
<dbReference type="eggNOG" id="COG0412">
    <property type="taxonomic scope" value="Bacteria"/>
</dbReference>
<dbReference type="Gene3D" id="3.40.50.1820">
    <property type="entry name" value="alpha/beta hydrolase"/>
    <property type="match status" value="1"/>
</dbReference>
<dbReference type="ESTHER" id="9rhob-q2cfj5">
    <property type="family name" value="Dienelactone_hydrolase"/>
</dbReference>
<keyword evidence="1" id="KW-0378">Hydrolase</keyword>
<evidence type="ECO:0000313" key="3">
    <source>
        <dbReference type="EMBL" id="EAR51487.1"/>
    </source>
</evidence>
<name>Q2CFJ5_OCEGH</name>
<dbReference type="HOGENOM" id="CLU_923888_0_0_5"/>
<sequence>MRVMQKITLDGPDPVMIHDMLGETPPPKIAVEAELYLPEGPGPHPGVVVSEGLGGLQDKRERDYGRMLAEAGYAVLVVDSFGTRGYGDNGDFVRAMKVTEAMMLGDAFTALAALAARDDVDAGRIGIIGFSYGGMITQLAAYEQLARAYLGAHGPRFACHVSYYGCSIPRLNDPATPGAPVTILLGGLDRNVDIARAEAIGDDLRRGGSDVEVIRYDGIYHQWDGTDETRRWVPANLRYLHLRLDRDYGIHDERGRMKMRGRWSRRAVILRHADPRGYHILRDRETTKKTNDLLLARLQAM</sequence>
<dbReference type="GO" id="GO:0006508">
    <property type="term" value="P:proteolysis"/>
    <property type="evidence" value="ECO:0007669"/>
    <property type="project" value="InterPro"/>
</dbReference>
<accession>Q2CFJ5</accession>
<dbReference type="InterPro" id="IPR002925">
    <property type="entry name" value="Dienelactn_hydro"/>
</dbReference>
<comment type="caution">
    <text evidence="3">The sequence shown here is derived from an EMBL/GenBank/DDBJ whole genome shotgun (WGS) entry which is preliminary data.</text>
</comment>
<evidence type="ECO:0000256" key="1">
    <source>
        <dbReference type="ARBA" id="ARBA00022801"/>
    </source>
</evidence>
<dbReference type="InterPro" id="IPR050261">
    <property type="entry name" value="FrsA_esterase"/>
</dbReference>